<protein>
    <recommendedName>
        <fullName evidence="3">3-deoxy-D-manno-oct-2-ulosonic acid (Kdo) hydroxylase</fullName>
    </recommendedName>
</protein>
<accession>A0A8J3FYH3</accession>
<dbReference type="EMBL" id="BMZG01000006">
    <property type="protein sequence ID" value="GHA73314.1"/>
    <property type="molecule type" value="Genomic_DNA"/>
</dbReference>
<dbReference type="Proteomes" id="UP000614287">
    <property type="component" value="Unassembled WGS sequence"/>
</dbReference>
<dbReference type="RefSeq" id="WP_189493122.1">
    <property type="nucleotide sequence ID" value="NZ_BMZG01000006.1"/>
</dbReference>
<gene>
    <name evidence="1" type="ORF">GCM10009007_12790</name>
</gene>
<reference evidence="1" key="2">
    <citation type="submission" date="2020-09" db="EMBL/GenBank/DDBJ databases">
        <authorList>
            <person name="Sun Q."/>
            <person name="Kim S."/>
        </authorList>
    </citation>
    <scope>NUCLEOTIDE SEQUENCE</scope>
    <source>
        <strain evidence="1">KCTC 32501</strain>
    </source>
</reference>
<evidence type="ECO:0008006" key="3">
    <source>
        <dbReference type="Google" id="ProtNLM"/>
    </source>
</evidence>
<comment type="caution">
    <text evidence="1">The sequence shown here is derived from an EMBL/GenBank/DDBJ whole genome shotgun (WGS) entry which is preliminary data.</text>
</comment>
<evidence type="ECO:0000313" key="1">
    <source>
        <dbReference type="EMBL" id="GHA73314.1"/>
    </source>
</evidence>
<reference evidence="1" key="1">
    <citation type="journal article" date="2014" name="Int. J. Syst. Evol. Microbiol.">
        <title>Complete genome sequence of Corynebacterium casei LMG S-19264T (=DSM 44701T), isolated from a smear-ripened cheese.</title>
        <authorList>
            <consortium name="US DOE Joint Genome Institute (JGI-PGF)"/>
            <person name="Walter F."/>
            <person name="Albersmeier A."/>
            <person name="Kalinowski J."/>
            <person name="Ruckert C."/>
        </authorList>
    </citation>
    <scope>NUCLEOTIDE SEQUENCE</scope>
    <source>
        <strain evidence="1">KCTC 32501</strain>
    </source>
</reference>
<name>A0A8J3FYH3_9BURK</name>
<organism evidence="1 2">
    <name type="scientific">Formosimonas limnophila</name>
    <dbReference type="NCBI Taxonomy" id="1384487"/>
    <lineage>
        <taxon>Bacteria</taxon>
        <taxon>Pseudomonadati</taxon>
        <taxon>Pseudomonadota</taxon>
        <taxon>Betaproteobacteria</taxon>
        <taxon>Burkholderiales</taxon>
        <taxon>Burkholderiaceae</taxon>
        <taxon>Formosimonas</taxon>
    </lineage>
</organism>
<evidence type="ECO:0000313" key="2">
    <source>
        <dbReference type="Proteomes" id="UP000614287"/>
    </source>
</evidence>
<dbReference type="AlphaFoldDB" id="A0A8J3FYH3"/>
<dbReference type="Pfam" id="PF11004">
    <property type="entry name" value="Kdo_hydroxy"/>
    <property type="match status" value="1"/>
</dbReference>
<sequence length="294" mass="33841">MDFTREFAIESWYNQDSDHDVENAVFELEQGNVLVLPHLSFELSEREKRFLSPSWSDGKAKNISLQPKPQGLLLKGAQGTTSDLEQLKNLLQRYSDSAQSLVLKLFPAYQNYLKVANTSFRPFLVETRSSSYRKDDSRLHVDSFPSNPTMGTRLLRVFTNVNPVGVPRVWRVGEPFPDMAARFLQNTKAMWPLQSRLMHALKITKRPRTEYDHRMLQLHDLAKEDVSYQKNSLQQEVLFSPGTTWVVYSDQVMHAAMSGQYMFEQTFHVPSEALVYPELSPLAVLQKSLGKRLI</sequence>
<dbReference type="InterPro" id="IPR021266">
    <property type="entry name" value="Kdo_hydroxlase"/>
</dbReference>
<keyword evidence="2" id="KW-1185">Reference proteome</keyword>
<proteinExistence type="predicted"/>